<gene>
    <name evidence="1" type="ORF">A45J_1801</name>
</gene>
<evidence type="ECO:0000313" key="1">
    <source>
        <dbReference type="EMBL" id="GER94043.1"/>
    </source>
</evidence>
<dbReference type="AlphaFoldDB" id="A0A5J4L2Z2"/>
<organism evidence="1">
    <name type="scientific">hot springs metagenome</name>
    <dbReference type="NCBI Taxonomy" id="433727"/>
    <lineage>
        <taxon>unclassified sequences</taxon>
        <taxon>metagenomes</taxon>
        <taxon>ecological metagenomes</taxon>
    </lineage>
</organism>
<comment type="caution">
    <text evidence="1">The sequence shown here is derived from an EMBL/GenBank/DDBJ whole genome shotgun (WGS) entry which is preliminary data.</text>
</comment>
<protein>
    <submittedName>
        <fullName evidence="1">Uncharacterized protein</fullName>
    </submittedName>
</protein>
<reference evidence="1" key="1">
    <citation type="submission" date="2019-10" db="EMBL/GenBank/DDBJ databases">
        <title>Metagenomic sequencing of thiosulfate-disproportionating enrichment culture.</title>
        <authorList>
            <person name="Umezawa K."/>
            <person name="Kojima H."/>
            <person name="Fukui M."/>
        </authorList>
    </citation>
    <scope>NUCLEOTIDE SEQUENCE</scope>
    <source>
        <strain evidence="1">45J</strain>
    </source>
</reference>
<name>A0A5J4L2Z2_9ZZZZ</name>
<proteinExistence type="predicted"/>
<dbReference type="EMBL" id="BLAB01000001">
    <property type="protein sequence ID" value="GER94043.1"/>
    <property type="molecule type" value="Genomic_DNA"/>
</dbReference>
<sequence>MKILHILKTLPEESVKKIIDEHKKDHDVDVVSLTDCKDYSTIVHLIENADKVMTW</sequence>
<accession>A0A5J4L2Z2</accession>